<evidence type="ECO:0000256" key="4">
    <source>
        <dbReference type="SAM" id="Phobius"/>
    </source>
</evidence>
<dbReference type="GO" id="GO:0043565">
    <property type="term" value="F:sequence-specific DNA binding"/>
    <property type="evidence" value="ECO:0007669"/>
    <property type="project" value="InterPro"/>
</dbReference>
<evidence type="ECO:0000313" key="7">
    <source>
        <dbReference type="Proteomes" id="UP000199391"/>
    </source>
</evidence>
<dbReference type="PROSITE" id="PS01124">
    <property type="entry name" value="HTH_ARAC_FAMILY_2"/>
    <property type="match status" value="1"/>
</dbReference>
<feature type="domain" description="HTH araC/xylS-type" evidence="5">
    <location>
        <begin position="237"/>
        <end position="337"/>
    </location>
</feature>
<keyword evidence="2 6" id="KW-0238">DNA-binding</keyword>
<gene>
    <name evidence="6" type="ORF">SAMN05216552_105221</name>
</gene>
<dbReference type="STRING" id="1035707.SAMN05216552_105221"/>
<feature type="transmembrane region" description="Helical" evidence="4">
    <location>
        <begin position="304"/>
        <end position="324"/>
    </location>
</feature>
<dbReference type="InterPro" id="IPR035418">
    <property type="entry name" value="AraC-bd_2"/>
</dbReference>
<keyword evidence="3" id="KW-0804">Transcription</keyword>
<dbReference type="AlphaFoldDB" id="A0A1I7M3N2"/>
<dbReference type="InterPro" id="IPR009057">
    <property type="entry name" value="Homeodomain-like_sf"/>
</dbReference>
<keyword evidence="4" id="KW-1133">Transmembrane helix</keyword>
<proteinExistence type="predicted"/>
<keyword evidence="7" id="KW-1185">Reference proteome</keyword>
<dbReference type="InterPro" id="IPR050204">
    <property type="entry name" value="AraC_XylS_family_regulators"/>
</dbReference>
<dbReference type="Proteomes" id="UP000199391">
    <property type="component" value="Unassembled WGS sequence"/>
</dbReference>
<name>A0A1I7M3N2_9BURK</name>
<evidence type="ECO:0000256" key="3">
    <source>
        <dbReference type="ARBA" id="ARBA00023163"/>
    </source>
</evidence>
<evidence type="ECO:0000256" key="1">
    <source>
        <dbReference type="ARBA" id="ARBA00023015"/>
    </source>
</evidence>
<protein>
    <submittedName>
        <fullName evidence="6">AraC-type DNA-binding protein</fullName>
    </submittedName>
</protein>
<organism evidence="6 7">
    <name type="scientific">Pseudoduganella namucuonensis</name>
    <dbReference type="NCBI Taxonomy" id="1035707"/>
    <lineage>
        <taxon>Bacteria</taxon>
        <taxon>Pseudomonadati</taxon>
        <taxon>Pseudomonadota</taxon>
        <taxon>Betaproteobacteria</taxon>
        <taxon>Burkholderiales</taxon>
        <taxon>Oxalobacteraceae</taxon>
        <taxon>Telluria group</taxon>
        <taxon>Pseudoduganella</taxon>
    </lineage>
</organism>
<dbReference type="SMART" id="SM00342">
    <property type="entry name" value="HTH_ARAC"/>
    <property type="match status" value="1"/>
</dbReference>
<evidence type="ECO:0000256" key="2">
    <source>
        <dbReference type="ARBA" id="ARBA00023125"/>
    </source>
</evidence>
<dbReference type="GO" id="GO:0003700">
    <property type="term" value="F:DNA-binding transcription factor activity"/>
    <property type="evidence" value="ECO:0007669"/>
    <property type="project" value="InterPro"/>
</dbReference>
<evidence type="ECO:0000313" key="6">
    <source>
        <dbReference type="EMBL" id="SFV16477.1"/>
    </source>
</evidence>
<keyword evidence="1" id="KW-0805">Transcription regulation</keyword>
<keyword evidence="4" id="KW-0812">Transmembrane</keyword>
<accession>A0A1I7M3N2</accession>
<dbReference type="InterPro" id="IPR018060">
    <property type="entry name" value="HTH_AraC"/>
</dbReference>
<keyword evidence="4" id="KW-0472">Membrane</keyword>
<sequence>MDFLQNALLRDAQDRPIADYELIRSKDFDEIRTWSDQVYMPYKAAPSGAVREPDAVLHAVSIGSMILSRFSYGIAMHLRDFSMGPGVGMAVTSVRGNARHWMAPGAFAETPAGHTFLVDTSRTDYSADFDPAHLQVNITFPHQYLEELFVRWYGVPAEEEIWRRKVAFGGPNSSWLALLHYVCRCVAETPDLVTRGPLGSHLEEMLGMHMLSEWTRRSGARDGDAASRAGVVPRCVKIAEEYMHNHARACPTLSQIAVAAGVSVRTLSNSFKHFRGYTPMTFLREQRLQGVRKALMSAPPGCTVVAIANLFGYSSLGVFAAVYFKRFGEYPSMTLNRLRTH</sequence>
<dbReference type="EMBL" id="FPBO01000052">
    <property type="protein sequence ID" value="SFV16477.1"/>
    <property type="molecule type" value="Genomic_DNA"/>
</dbReference>
<dbReference type="SUPFAM" id="SSF46689">
    <property type="entry name" value="Homeodomain-like"/>
    <property type="match status" value="1"/>
</dbReference>
<dbReference type="Gene3D" id="1.10.10.60">
    <property type="entry name" value="Homeodomain-like"/>
    <property type="match status" value="1"/>
</dbReference>
<dbReference type="Pfam" id="PF12833">
    <property type="entry name" value="HTH_18"/>
    <property type="match status" value="1"/>
</dbReference>
<reference evidence="7" key="1">
    <citation type="submission" date="2016-10" db="EMBL/GenBank/DDBJ databases">
        <authorList>
            <person name="Varghese N."/>
            <person name="Submissions S."/>
        </authorList>
    </citation>
    <scope>NUCLEOTIDE SEQUENCE [LARGE SCALE GENOMIC DNA]</scope>
    <source>
        <strain evidence="7">CGMCC 1.11014</strain>
    </source>
</reference>
<evidence type="ECO:0000259" key="5">
    <source>
        <dbReference type="PROSITE" id="PS01124"/>
    </source>
</evidence>
<dbReference type="PANTHER" id="PTHR46796">
    <property type="entry name" value="HTH-TYPE TRANSCRIPTIONAL ACTIVATOR RHAS-RELATED"/>
    <property type="match status" value="1"/>
</dbReference>
<dbReference type="Pfam" id="PF14525">
    <property type="entry name" value="AraC_binding_2"/>
    <property type="match status" value="1"/>
</dbReference>
<dbReference type="RefSeq" id="WP_229490967.1">
    <property type="nucleotide sequence ID" value="NZ_FPBO01000052.1"/>
</dbReference>